<evidence type="ECO:0000256" key="6">
    <source>
        <dbReference type="ARBA" id="ARBA00022842"/>
    </source>
</evidence>
<sequence>EKGEGCLTGEDYEAFARSCQKLCRKYGVPFIVNDDVALALKLDADGIHVGQEDAAITEFRAYAKDKIIGVSVHNEQEMALAVQSGADYVGIGPIYQTKSKSDARPPAGLHFLRKARSQYPGFPIVGIGGINEKNAAEVRSAGADGVSVISVICESLNIEKTVQKL</sequence>
<dbReference type="Proteomes" id="UP000232688">
    <property type="component" value="Unassembled WGS sequence"/>
</dbReference>
<comment type="pathway">
    <text evidence="2">Cofactor biosynthesis; thiamine diphosphate biosynthesis; thiamine phosphate from 4-amino-2-methyl-5-diphosphomethylpyrimidine and 4-methyl-5-(2-phosphoethyl)-thiazole: step 1/1.</text>
</comment>
<proteinExistence type="predicted"/>
<comment type="caution">
    <text evidence="12">The sequence shown here is derived from an EMBL/GenBank/DDBJ whole genome shotgun (WGS) entry which is preliminary data.</text>
</comment>
<dbReference type="FunFam" id="3.20.20.70:FF:000096">
    <property type="entry name" value="Thiamine-phosphate synthase"/>
    <property type="match status" value="1"/>
</dbReference>
<name>A0A2N0QMF8_9GLOM</name>
<dbReference type="Gene3D" id="3.20.20.70">
    <property type="entry name" value="Aldolase class I"/>
    <property type="match status" value="1"/>
</dbReference>
<evidence type="ECO:0000256" key="4">
    <source>
        <dbReference type="ARBA" id="ARBA00022679"/>
    </source>
</evidence>
<dbReference type="CDD" id="cd00564">
    <property type="entry name" value="TMP_TenI"/>
    <property type="match status" value="1"/>
</dbReference>
<dbReference type="GO" id="GO:0009228">
    <property type="term" value="P:thiamine biosynthetic process"/>
    <property type="evidence" value="ECO:0007669"/>
    <property type="project" value="UniProtKB-KW"/>
</dbReference>
<dbReference type="GO" id="GO:0004789">
    <property type="term" value="F:thiamine-phosphate diphosphorylase activity"/>
    <property type="evidence" value="ECO:0007669"/>
    <property type="project" value="UniProtKB-EC"/>
</dbReference>
<dbReference type="PANTHER" id="PTHR20857:SF15">
    <property type="entry name" value="THIAMINE-PHOSPHATE SYNTHASE"/>
    <property type="match status" value="1"/>
</dbReference>
<dbReference type="InterPro" id="IPR022998">
    <property type="entry name" value="ThiamineP_synth_TenI"/>
</dbReference>
<organism evidence="12 13">
    <name type="scientific">Rhizophagus irregularis</name>
    <dbReference type="NCBI Taxonomy" id="588596"/>
    <lineage>
        <taxon>Eukaryota</taxon>
        <taxon>Fungi</taxon>
        <taxon>Fungi incertae sedis</taxon>
        <taxon>Mucoromycota</taxon>
        <taxon>Glomeromycotina</taxon>
        <taxon>Glomeromycetes</taxon>
        <taxon>Glomerales</taxon>
        <taxon>Glomeraceae</taxon>
        <taxon>Rhizophagus</taxon>
    </lineage>
</organism>
<feature type="domain" description="Thiamine phosphate synthase/TenI" evidence="11">
    <location>
        <begin position="9"/>
        <end position="152"/>
    </location>
</feature>
<dbReference type="InterPro" id="IPR036206">
    <property type="entry name" value="ThiamineP_synth_sf"/>
</dbReference>
<comment type="catalytic activity">
    <reaction evidence="9">
        <text>2-(2-carboxy-4-methylthiazol-5-yl)ethyl phosphate + 4-amino-2-methyl-5-(diphosphooxymethyl)pyrimidine + 2 H(+) = thiamine phosphate + CO2 + diphosphate</text>
        <dbReference type="Rhea" id="RHEA:47848"/>
        <dbReference type="ChEBI" id="CHEBI:15378"/>
        <dbReference type="ChEBI" id="CHEBI:16526"/>
        <dbReference type="ChEBI" id="CHEBI:33019"/>
        <dbReference type="ChEBI" id="CHEBI:37575"/>
        <dbReference type="ChEBI" id="CHEBI:57841"/>
        <dbReference type="ChEBI" id="CHEBI:62890"/>
        <dbReference type="EC" id="2.5.1.3"/>
    </reaction>
</comment>
<evidence type="ECO:0000256" key="1">
    <source>
        <dbReference type="ARBA" id="ARBA00001946"/>
    </source>
</evidence>
<evidence type="ECO:0000256" key="3">
    <source>
        <dbReference type="ARBA" id="ARBA00012830"/>
    </source>
</evidence>
<dbReference type="EMBL" id="LLXH01006156">
    <property type="protein sequence ID" value="PKC52235.1"/>
    <property type="molecule type" value="Genomic_DNA"/>
</dbReference>
<evidence type="ECO:0000256" key="9">
    <source>
        <dbReference type="ARBA" id="ARBA00047851"/>
    </source>
</evidence>
<dbReference type="InterPro" id="IPR013785">
    <property type="entry name" value="Aldolase_TIM"/>
</dbReference>
<reference evidence="12 13" key="1">
    <citation type="submission" date="2017-10" db="EMBL/GenBank/DDBJ databases">
        <title>Extensive intraspecific genome diversity in a model arbuscular mycorrhizal fungus.</title>
        <authorList>
            <person name="Chen E.C.H."/>
            <person name="Morin E."/>
            <person name="Baudet D."/>
            <person name="Noel J."/>
            <person name="Ndikumana S."/>
            <person name="Charron P."/>
            <person name="St-Onge C."/>
            <person name="Giorgi J."/>
            <person name="Grigoriev I.V."/>
            <person name="Roux C."/>
            <person name="Martin F.M."/>
            <person name="Corradi N."/>
        </authorList>
    </citation>
    <scope>NUCLEOTIDE SEQUENCE [LARGE SCALE GENOMIC DNA]</scope>
    <source>
        <strain evidence="12 13">A1</strain>
    </source>
</reference>
<feature type="non-terminal residue" evidence="12">
    <location>
        <position position="165"/>
    </location>
</feature>
<dbReference type="InterPro" id="IPR034291">
    <property type="entry name" value="TMP_synthase"/>
</dbReference>
<evidence type="ECO:0000256" key="10">
    <source>
        <dbReference type="ARBA" id="ARBA00047883"/>
    </source>
</evidence>
<dbReference type="UniPathway" id="UPA00060">
    <property type="reaction ID" value="UER00141"/>
</dbReference>
<dbReference type="GO" id="GO:0009229">
    <property type="term" value="P:thiamine diphosphate biosynthetic process"/>
    <property type="evidence" value="ECO:0007669"/>
    <property type="project" value="UniProtKB-UniPathway"/>
</dbReference>
<keyword evidence="5" id="KW-0479">Metal-binding</keyword>
<evidence type="ECO:0000259" key="11">
    <source>
        <dbReference type="Pfam" id="PF02581"/>
    </source>
</evidence>
<evidence type="ECO:0000256" key="8">
    <source>
        <dbReference type="ARBA" id="ARBA00047334"/>
    </source>
</evidence>
<evidence type="ECO:0000313" key="12">
    <source>
        <dbReference type="EMBL" id="PKC52235.1"/>
    </source>
</evidence>
<dbReference type="GO" id="GO:0046872">
    <property type="term" value="F:metal ion binding"/>
    <property type="evidence" value="ECO:0007669"/>
    <property type="project" value="UniProtKB-KW"/>
</dbReference>
<evidence type="ECO:0000256" key="2">
    <source>
        <dbReference type="ARBA" id="ARBA00005165"/>
    </source>
</evidence>
<keyword evidence="7" id="KW-0784">Thiamine biosynthesis</keyword>
<keyword evidence="6" id="KW-0460">Magnesium</keyword>
<dbReference type="Pfam" id="PF02581">
    <property type="entry name" value="TMP-TENI"/>
    <property type="match status" value="1"/>
</dbReference>
<protein>
    <recommendedName>
        <fullName evidence="3">thiamine phosphate synthase</fullName>
        <ecNumber evidence="3">2.5.1.3</ecNumber>
    </recommendedName>
</protein>
<evidence type="ECO:0000256" key="7">
    <source>
        <dbReference type="ARBA" id="ARBA00022977"/>
    </source>
</evidence>
<gene>
    <name evidence="12" type="ORF">RhiirA1_318155</name>
</gene>
<dbReference type="VEuPathDB" id="FungiDB:RhiirA1_318155"/>
<dbReference type="NCBIfam" id="TIGR00693">
    <property type="entry name" value="thiE"/>
    <property type="match status" value="1"/>
</dbReference>
<dbReference type="SUPFAM" id="SSF51391">
    <property type="entry name" value="Thiamin phosphate synthase"/>
    <property type="match status" value="1"/>
</dbReference>
<comment type="catalytic activity">
    <reaction evidence="8">
        <text>4-methyl-5-(2-phosphooxyethyl)-thiazole + 4-amino-2-methyl-5-(diphosphooxymethyl)pyrimidine + H(+) = thiamine phosphate + diphosphate</text>
        <dbReference type="Rhea" id="RHEA:22328"/>
        <dbReference type="ChEBI" id="CHEBI:15378"/>
        <dbReference type="ChEBI" id="CHEBI:33019"/>
        <dbReference type="ChEBI" id="CHEBI:37575"/>
        <dbReference type="ChEBI" id="CHEBI:57841"/>
        <dbReference type="ChEBI" id="CHEBI:58296"/>
        <dbReference type="EC" id="2.5.1.3"/>
    </reaction>
</comment>
<feature type="non-terminal residue" evidence="12">
    <location>
        <position position="1"/>
    </location>
</feature>
<dbReference type="EC" id="2.5.1.3" evidence="3"/>
<reference evidence="12 13" key="2">
    <citation type="submission" date="2017-10" db="EMBL/GenBank/DDBJ databases">
        <title>Genome analyses suggest a sexual origin of heterokaryosis in a supposedly ancient asexual fungus.</title>
        <authorList>
            <person name="Corradi N."/>
            <person name="Sedzielewska K."/>
            <person name="Noel J."/>
            <person name="Charron P."/>
            <person name="Farinelli L."/>
            <person name="Marton T."/>
            <person name="Kruger M."/>
            <person name="Pelin A."/>
            <person name="Brachmann A."/>
            <person name="Corradi N."/>
        </authorList>
    </citation>
    <scope>NUCLEOTIDE SEQUENCE [LARGE SCALE GENOMIC DNA]</scope>
    <source>
        <strain evidence="12 13">A1</strain>
    </source>
</reference>
<comment type="cofactor">
    <cofactor evidence="1">
        <name>Mg(2+)</name>
        <dbReference type="ChEBI" id="CHEBI:18420"/>
    </cofactor>
</comment>
<comment type="catalytic activity">
    <reaction evidence="10">
        <text>2-[(2R,5Z)-2-carboxy-4-methylthiazol-5(2H)-ylidene]ethyl phosphate + 4-amino-2-methyl-5-(diphosphooxymethyl)pyrimidine + 2 H(+) = thiamine phosphate + CO2 + diphosphate</text>
        <dbReference type="Rhea" id="RHEA:47844"/>
        <dbReference type="ChEBI" id="CHEBI:15378"/>
        <dbReference type="ChEBI" id="CHEBI:16526"/>
        <dbReference type="ChEBI" id="CHEBI:33019"/>
        <dbReference type="ChEBI" id="CHEBI:37575"/>
        <dbReference type="ChEBI" id="CHEBI:57841"/>
        <dbReference type="ChEBI" id="CHEBI:62899"/>
        <dbReference type="EC" id="2.5.1.3"/>
    </reaction>
</comment>
<dbReference type="PANTHER" id="PTHR20857">
    <property type="entry name" value="THIAMINE-PHOSPHATE PYROPHOSPHORYLASE"/>
    <property type="match status" value="1"/>
</dbReference>
<accession>A0A2N0QMF8</accession>
<evidence type="ECO:0000313" key="13">
    <source>
        <dbReference type="Proteomes" id="UP000232688"/>
    </source>
</evidence>
<keyword evidence="4" id="KW-0808">Transferase</keyword>
<evidence type="ECO:0000256" key="5">
    <source>
        <dbReference type="ARBA" id="ARBA00022723"/>
    </source>
</evidence>
<dbReference type="GO" id="GO:0005737">
    <property type="term" value="C:cytoplasm"/>
    <property type="evidence" value="ECO:0007669"/>
    <property type="project" value="TreeGrafter"/>
</dbReference>
<dbReference type="AlphaFoldDB" id="A0A2N0QMF8"/>